<proteinExistence type="predicted"/>
<protein>
    <submittedName>
        <fullName evidence="2">Uncharacterized protein</fullName>
    </submittedName>
</protein>
<reference evidence="2 3" key="1">
    <citation type="submission" date="2020-08" db="EMBL/GenBank/DDBJ databases">
        <title>A Genomic Blueprint of the Chicken Gut Microbiome.</title>
        <authorList>
            <person name="Gilroy R."/>
            <person name="Ravi A."/>
            <person name="Getino M."/>
            <person name="Pursley I."/>
            <person name="Horton D.L."/>
            <person name="Alikhan N.-F."/>
            <person name="Baker D."/>
            <person name="Gharbi K."/>
            <person name="Hall N."/>
            <person name="Watson M."/>
            <person name="Adriaenssens E.M."/>
            <person name="Foster-Nyarko E."/>
            <person name="Jarju S."/>
            <person name="Secka A."/>
            <person name="Antonio M."/>
            <person name="Oren A."/>
            <person name="Chaudhuri R."/>
            <person name="La Ragione R.M."/>
            <person name="Hildebrand F."/>
            <person name="Pallen M.J."/>
        </authorList>
    </citation>
    <scope>NUCLEOTIDE SEQUENCE [LARGE SCALE GENOMIC DNA]</scope>
    <source>
        <strain evidence="2 3">Sa1BUA8</strain>
    </source>
</reference>
<gene>
    <name evidence="2" type="ORF">H9623_01130</name>
</gene>
<feature type="region of interest" description="Disordered" evidence="1">
    <location>
        <begin position="210"/>
        <end position="239"/>
    </location>
</feature>
<sequence>MIVRAVALPGTPLLVPGVAGSAEVLAEPRSQALDALRDLARYAHRVVVLDCGARRPDDRRGTARPGLEAVGVAPRWWGWTPRPVEPDLPVAGVATSVALLALDAAGWEGPVEVVELGTGTVPAAAVGLVRDVLAEEGTGLVVVTGGRPPVPDGGARPADAGAAGAAEHAVLDALGAVWHRDARQATGEYEGRVYEVVRFRAPAVVVRDSRPARAAGRAARPGTPDRATLRTPRREVSGG</sequence>
<organism evidence="2 3">
    <name type="scientific">Oerskovia douganii</name>
    <dbReference type="NCBI Taxonomy" id="2762210"/>
    <lineage>
        <taxon>Bacteria</taxon>
        <taxon>Bacillati</taxon>
        <taxon>Actinomycetota</taxon>
        <taxon>Actinomycetes</taxon>
        <taxon>Micrococcales</taxon>
        <taxon>Cellulomonadaceae</taxon>
        <taxon>Oerskovia</taxon>
    </lineage>
</organism>
<name>A0A9D5U714_9CELL</name>
<evidence type="ECO:0000313" key="2">
    <source>
        <dbReference type="EMBL" id="MBE7698909.1"/>
    </source>
</evidence>
<evidence type="ECO:0000256" key="1">
    <source>
        <dbReference type="SAM" id="MobiDB-lite"/>
    </source>
</evidence>
<dbReference type="EMBL" id="JACSPN010000001">
    <property type="protein sequence ID" value="MBE7698909.1"/>
    <property type="molecule type" value="Genomic_DNA"/>
</dbReference>
<dbReference type="RefSeq" id="WP_193718242.1">
    <property type="nucleotide sequence ID" value="NZ_JACSPN010000001.1"/>
</dbReference>
<dbReference type="Proteomes" id="UP000822993">
    <property type="component" value="Unassembled WGS sequence"/>
</dbReference>
<dbReference type="AlphaFoldDB" id="A0A9D5U714"/>
<evidence type="ECO:0000313" key="3">
    <source>
        <dbReference type="Proteomes" id="UP000822993"/>
    </source>
</evidence>
<feature type="compositionally biased region" description="Low complexity" evidence="1">
    <location>
        <begin position="210"/>
        <end position="226"/>
    </location>
</feature>
<keyword evidence="3" id="KW-1185">Reference proteome</keyword>
<comment type="caution">
    <text evidence="2">The sequence shown here is derived from an EMBL/GenBank/DDBJ whole genome shotgun (WGS) entry which is preliminary data.</text>
</comment>
<accession>A0A9D5U714</accession>